<feature type="transmembrane region" description="Helical" evidence="2">
    <location>
        <begin position="288"/>
        <end position="307"/>
    </location>
</feature>
<organism evidence="4 5">
    <name type="scientific">Nonomuraea monospora</name>
    <dbReference type="NCBI Taxonomy" id="568818"/>
    <lineage>
        <taxon>Bacteria</taxon>
        <taxon>Bacillati</taxon>
        <taxon>Actinomycetota</taxon>
        <taxon>Actinomycetes</taxon>
        <taxon>Streptosporangiales</taxon>
        <taxon>Streptosporangiaceae</taxon>
        <taxon>Nonomuraea</taxon>
    </lineage>
</organism>
<dbReference type="CDD" id="cd12108">
    <property type="entry name" value="Hr-like"/>
    <property type="match status" value="1"/>
</dbReference>
<keyword evidence="2" id="KW-1133">Transmembrane helix</keyword>
<dbReference type="EMBL" id="BAAAQX010000036">
    <property type="protein sequence ID" value="GAA2213842.1"/>
    <property type="molecule type" value="Genomic_DNA"/>
</dbReference>
<keyword evidence="2" id="KW-0812">Transmembrane</keyword>
<dbReference type="Pfam" id="PF01814">
    <property type="entry name" value="Hemerythrin"/>
    <property type="match status" value="1"/>
</dbReference>
<dbReference type="InterPro" id="IPR012312">
    <property type="entry name" value="Hemerythrin-like"/>
</dbReference>
<feature type="region of interest" description="Disordered" evidence="1">
    <location>
        <begin position="209"/>
        <end position="238"/>
    </location>
</feature>
<comment type="caution">
    <text evidence="4">The sequence shown here is derived from an EMBL/GenBank/DDBJ whole genome shotgun (WGS) entry which is preliminary data.</text>
</comment>
<evidence type="ECO:0000313" key="4">
    <source>
        <dbReference type="EMBL" id="GAA2213842.1"/>
    </source>
</evidence>
<feature type="transmembrane region" description="Helical" evidence="2">
    <location>
        <begin position="340"/>
        <end position="361"/>
    </location>
</feature>
<dbReference type="Pfam" id="PF14087">
    <property type="entry name" value="DUF4267"/>
    <property type="match status" value="1"/>
</dbReference>
<proteinExistence type="predicted"/>
<dbReference type="Proteomes" id="UP001499843">
    <property type="component" value="Unassembled WGS sequence"/>
</dbReference>
<evidence type="ECO:0000256" key="1">
    <source>
        <dbReference type="SAM" id="MobiDB-lite"/>
    </source>
</evidence>
<feature type="transmembrane region" description="Helical" evidence="2">
    <location>
        <begin position="247"/>
        <end position="268"/>
    </location>
</feature>
<name>A0ABN3CWG9_9ACTN</name>
<feature type="compositionally biased region" description="Basic and acidic residues" evidence="1">
    <location>
        <begin position="211"/>
        <end position="238"/>
    </location>
</feature>
<evidence type="ECO:0000256" key="2">
    <source>
        <dbReference type="SAM" id="Phobius"/>
    </source>
</evidence>
<feature type="transmembrane region" description="Helical" evidence="2">
    <location>
        <begin position="314"/>
        <end position="334"/>
    </location>
</feature>
<sequence length="367" mass="40509">MSVNTQDLEIVHRALRRESRLLTKLVAAVTPGDTARARVIADHFRLYRLGLRNHHAGEDELLWPPLLSRVDLEADIVLRMQAQHERVAATLTRLDAAVPVWEATAGADERDTVVAALCEHRAVLLEHLDDEEATLLPLAAEHLTEREWASLGDHLVTSTPRPALLTLLGAVLEDANPAERAAVLRGLATRVRVTWHLIGRPRYARHLHHLRQPEPRVRQPEPRVRQPEPRVRQPEPRRRTTMSLKKLNTVLAAAVVLFTLYLGLSFILPLGTTFPGLPDWPSDGSGFPIVKGSRELAMGLAMGVLLVTGQRRPLGWVLLMVSVAPFGDMVNVLAHHGSAVAAYAVHGLTAVLIAVTGALMLRETRKA</sequence>
<keyword evidence="2" id="KW-0472">Membrane</keyword>
<reference evidence="4 5" key="1">
    <citation type="journal article" date="2019" name="Int. J. Syst. Evol. Microbiol.">
        <title>The Global Catalogue of Microorganisms (GCM) 10K type strain sequencing project: providing services to taxonomists for standard genome sequencing and annotation.</title>
        <authorList>
            <consortium name="The Broad Institute Genomics Platform"/>
            <consortium name="The Broad Institute Genome Sequencing Center for Infectious Disease"/>
            <person name="Wu L."/>
            <person name="Ma J."/>
        </authorList>
    </citation>
    <scope>NUCLEOTIDE SEQUENCE [LARGE SCALE GENOMIC DNA]</scope>
    <source>
        <strain evidence="4 5">JCM 16114</strain>
    </source>
</reference>
<evidence type="ECO:0000259" key="3">
    <source>
        <dbReference type="Pfam" id="PF01814"/>
    </source>
</evidence>
<dbReference type="RefSeq" id="WP_344490225.1">
    <property type="nucleotide sequence ID" value="NZ_BAAAQX010000036.1"/>
</dbReference>
<evidence type="ECO:0000313" key="5">
    <source>
        <dbReference type="Proteomes" id="UP001499843"/>
    </source>
</evidence>
<protein>
    <recommendedName>
        <fullName evidence="3">Hemerythrin-like domain-containing protein</fullName>
    </recommendedName>
</protein>
<dbReference type="Gene3D" id="1.20.120.520">
    <property type="entry name" value="nmb1532 protein domain like"/>
    <property type="match status" value="1"/>
</dbReference>
<keyword evidence="5" id="KW-1185">Reference proteome</keyword>
<accession>A0ABN3CWG9</accession>
<gene>
    <name evidence="4" type="ORF">GCM10009850_093050</name>
</gene>
<dbReference type="InterPro" id="IPR025363">
    <property type="entry name" value="DUF4267"/>
</dbReference>
<feature type="domain" description="Hemerythrin-like" evidence="3">
    <location>
        <begin position="8"/>
        <end position="139"/>
    </location>
</feature>